<keyword evidence="1" id="KW-0540">Nuclease</keyword>
<dbReference type="SUPFAM" id="SSF53098">
    <property type="entry name" value="Ribonuclease H-like"/>
    <property type="match status" value="1"/>
</dbReference>
<organism evidence="6 7">
    <name type="scientific">Trichoderma longibrachiatum ATCC 18648</name>
    <dbReference type="NCBI Taxonomy" id="983965"/>
    <lineage>
        <taxon>Eukaryota</taxon>
        <taxon>Fungi</taxon>
        <taxon>Dikarya</taxon>
        <taxon>Ascomycota</taxon>
        <taxon>Pezizomycotina</taxon>
        <taxon>Sordariomycetes</taxon>
        <taxon>Hypocreomycetidae</taxon>
        <taxon>Hypocreales</taxon>
        <taxon>Hypocreaceae</taxon>
        <taxon>Trichoderma</taxon>
    </lineage>
</organism>
<protein>
    <recommendedName>
        <fullName evidence="5">Exonuclease domain-containing protein</fullName>
    </recommendedName>
</protein>
<dbReference type="EMBL" id="KZ679136">
    <property type="protein sequence ID" value="PTB74292.1"/>
    <property type="molecule type" value="Genomic_DNA"/>
</dbReference>
<evidence type="ECO:0000256" key="2">
    <source>
        <dbReference type="ARBA" id="ARBA00022801"/>
    </source>
</evidence>
<accession>A0A2T4BYD5</accession>
<dbReference type="OrthoDB" id="16516at2759"/>
<proteinExistence type="predicted"/>
<dbReference type="AlphaFoldDB" id="A0A2T4BYD5"/>
<feature type="compositionally biased region" description="Basic and acidic residues" evidence="4">
    <location>
        <begin position="397"/>
        <end position="457"/>
    </location>
</feature>
<dbReference type="GO" id="GO:0003676">
    <property type="term" value="F:nucleic acid binding"/>
    <property type="evidence" value="ECO:0007669"/>
    <property type="project" value="InterPro"/>
</dbReference>
<dbReference type="InterPro" id="IPR036397">
    <property type="entry name" value="RNaseH_sf"/>
</dbReference>
<feature type="compositionally biased region" description="Basic residues" evidence="4">
    <location>
        <begin position="386"/>
        <end position="396"/>
    </location>
</feature>
<dbReference type="Proteomes" id="UP000240760">
    <property type="component" value="Unassembled WGS sequence"/>
</dbReference>
<feature type="region of interest" description="Disordered" evidence="4">
    <location>
        <begin position="286"/>
        <end position="457"/>
    </location>
</feature>
<name>A0A2T4BYD5_TRILO</name>
<keyword evidence="3" id="KW-0269">Exonuclease</keyword>
<evidence type="ECO:0000256" key="3">
    <source>
        <dbReference type="ARBA" id="ARBA00022839"/>
    </source>
</evidence>
<dbReference type="GO" id="GO:0000027">
    <property type="term" value="P:ribosomal large subunit assembly"/>
    <property type="evidence" value="ECO:0007669"/>
    <property type="project" value="TreeGrafter"/>
</dbReference>
<dbReference type="Gene3D" id="3.30.420.10">
    <property type="entry name" value="Ribonuclease H-like superfamily/Ribonuclease H"/>
    <property type="match status" value="1"/>
</dbReference>
<evidence type="ECO:0000256" key="4">
    <source>
        <dbReference type="SAM" id="MobiDB-lite"/>
    </source>
</evidence>
<feature type="compositionally biased region" description="Basic residues" evidence="4">
    <location>
        <begin position="293"/>
        <end position="307"/>
    </location>
</feature>
<evidence type="ECO:0000313" key="7">
    <source>
        <dbReference type="Proteomes" id="UP000240760"/>
    </source>
</evidence>
<dbReference type="InterPro" id="IPR012337">
    <property type="entry name" value="RNaseH-like_sf"/>
</dbReference>
<dbReference type="SMART" id="SM00479">
    <property type="entry name" value="EXOIII"/>
    <property type="match status" value="1"/>
</dbReference>
<dbReference type="InterPro" id="IPR047021">
    <property type="entry name" value="REXO1/3/4-like"/>
</dbReference>
<evidence type="ECO:0000256" key="1">
    <source>
        <dbReference type="ARBA" id="ARBA00022722"/>
    </source>
</evidence>
<reference evidence="6 7" key="1">
    <citation type="submission" date="2016-07" db="EMBL/GenBank/DDBJ databases">
        <title>Multiple horizontal gene transfer events from other fungi enriched the ability of initially mycotrophic Trichoderma (Ascomycota) to feed on dead plant biomass.</title>
        <authorList>
            <consortium name="DOE Joint Genome Institute"/>
            <person name="Aerts A."/>
            <person name="Atanasova L."/>
            <person name="Chenthamara K."/>
            <person name="Zhang J."/>
            <person name="Grujic M."/>
            <person name="Henrissat B."/>
            <person name="Kuo A."/>
            <person name="Salamov A."/>
            <person name="Lipzen A."/>
            <person name="Labutti K."/>
            <person name="Barry K."/>
            <person name="Miao Y."/>
            <person name="Rahimi M.J."/>
            <person name="Shen Q."/>
            <person name="Grigoriev I.V."/>
            <person name="Kubicek C.P."/>
            <person name="Druzhinina I.S."/>
        </authorList>
    </citation>
    <scope>NUCLEOTIDE SEQUENCE [LARGE SCALE GENOMIC DNA]</scope>
    <source>
        <strain evidence="6 7">ATCC 18648</strain>
    </source>
</reference>
<dbReference type="GO" id="GO:0004527">
    <property type="term" value="F:exonuclease activity"/>
    <property type="evidence" value="ECO:0007669"/>
    <property type="project" value="UniProtKB-KW"/>
</dbReference>
<evidence type="ECO:0000259" key="5">
    <source>
        <dbReference type="SMART" id="SM00479"/>
    </source>
</evidence>
<feature type="compositionally biased region" description="Basic and acidic residues" evidence="4">
    <location>
        <begin position="350"/>
        <end position="361"/>
    </location>
</feature>
<feature type="domain" description="Exonuclease" evidence="5">
    <location>
        <begin position="85"/>
        <end position="265"/>
    </location>
</feature>
<evidence type="ECO:0000313" key="6">
    <source>
        <dbReference type="EMBL" id="PTB74292.1"/>
    </source>
</evidence>
<dbReference type="STRING" id="983965.A0A2T4BYD5"/>
<feature type="region of interest" description="Disordered" evidence="4">
    <location>
        <begin position="1"/>
        <end position="20"/>
    </location>
</feature>
<dbReference type="GO" id="GO:0006364">
    <property type="term" value="P:rRNA processing"/>
    <property type="evidence" value="ECO:0007669"/>
    <property type="project" value="TreeGrafter"/>
</dbReference>
<sequence>MASSSHQPSTKLQHRGNTYSQLTSKQQSDLYAQLPLQCHSLSTLRRSGVVLEIDPPFQNTVKKQRHSMTDFLPTPTQNHAIGRRKAVVMTCRAAETPDGGVEPVSICVIDFFTGQTLIDSFIAPSCEISDWKTDFHGISARTIETAVKGNNCLQSWREARMRIFEYVDAQTILVGFAVSRDLEMLRVFHRGVVDARVLATEALFTVAERSRGGMKLELKIGAVCMGLLGMEMRGGGTMGRRVRDAYEDVLVVREVVLRFLQRPGDVVEWVKRARLEMFGTAVKEEDDDAVGKNAKRAGRNLKKKTARKGSPDISEMDQKTKRSGNRRRNQAEGAKHSVVQSLKELNIGEASRKPHDGKQKAVETAVGDADHVEDESKNKEKSGNGKARRKTRKEKKKKVETEAQEKAKREASLKAMVREEERSLLTREHGKQGAKRDWETKNRAERRAKWVESQRDI</sequence>
<keyword evidence="7" id="KW-1185">Reference proteome</keyword>
<feature type="compositionally biased region" description="Basic and acidic residues" evidence="4">
    <location>
        <begin position="368"/>
        <end position="383"/>
    </location>
</feature>
<dbReference type="PANTHER" id="PTHR12801">
    <property type="entry name" value="RNA EXONUCLEASE REXO1 / RECO3 FAMILY MEMBER-RELATED"/>
    <property type="match status" value="1"/>
</dbReference>
<dbReference type="GO" id="GO:0005634">
    <property type="term" value="C:nucleus"/>
    <property type="evidence" value="ECO:0007669"/>
    <property type="project" value="TreeGrafter"/>
</dbReference>
<dbReference type="InterPro" id="IPR013520">
    <property type="entry name" value="Ribonucl_H"/>
</dbReference>
<gene>
    <name evidence="6" type="ORF">M440DRAFT_1403646</name>
</gene>
<dbReference type="PANTHER" id="PTHR12801:SF114">
    <property type="entry name" value="EXONUCLEASE, PUTATIVE (AFU_ORTHOLOGUE AFUA_7G00870)-RELATED"/>
    <property type="match status" value="1"/>
</dbReference>
<keyword evidence="2" id="KW-0378">Hydrolase</keyword>